<dbReference type="SUPFAM" id="SSF53756">
    <property type="entry name" value="UDP-Glycosyltransferase/glycogen phosphorylase"/>
    <property type="match status" value="1"/>
</dbReference>
<dbReference type="InterPro" id="IPR002213">
    <property type="entry name" value="UDP_glucos_trans"/>
</dbReference>
<feature type="transmembrane region" description="Helical" evidence="2">
    <location>
        <begin position="140"/>
        <end position="164"/>
    </location>
</feature>
<dbReference type="InterPro" id="IPR050481">
    <property type="entry name" value="UDP-glycosyltransf_plant"/>
</dbReference>
<reference evidence="3 4" key="1">
    <citation type="journal article" date="2019" name="Sci. Rep.">
        <title>A high-quality genome of Eragrostis curvula grass provides insights into Poaceae evolution and supports new strategies to enhance forage quality.</title>
        <authorList>
            <person name="Carballo J."/>
            <person name="Santos B.A.C.M."/>
            <person name="Zappacosta D."/>
            <person name="Garbus I."/>
            <person name="Selva J.P."/>
            <person name="Gallo C.A."/>
            <person name="Diaz A."/>
            <person name="Albertini E."/>
            <person name="Caccamo M."/>
            <person name="Echenique V."/>
        </authorList>
    </citation>
    <scope>NUCLEOTIDE SEQUENCE [LARGE SCALE GENOMIC DNA]</scope>
    <source>
        <strain evidence="4">cv. Victoria</strain>
        <tissue evidence="3">Leaf</tissue>
    </source>
</reference>
<comment type="caution">
    <text evidence="3">The sequence shown here is derived from an EMBL/GenBank/DDBJ whole genome shotgun (WGS) entry which is preliminary data.</text>
</comment>
<dbReference type="PANTHER" id="PTHR48049">
    <property type="entry name" value="GLYCOSYLTRANSFERASE"/>
    <property type="match status" value="1"/>
</dbReference>
<dbReference type="GO" id="GO:0035251">
    <property type="term" value="F:UDP-glucosyltransferase activity"/>
    <property type="evidence" value="ECO:0007669"/>
    <property type="project" value="InterPro"/>
</dbReference>
<dbReference type="EMBL" id="RWGY01000007">
    <property type="protein sequence ID" value="TVU41344.1"/>
    <property type="molecule type" value="Genomic_DNA"/>
</dbReference>
<keyword evidence="2" id="KW-0812">Transmembrane</keyword>
<sequence>MAENKQQESLVPSPRLLHVVVFPWLAFGHMIPFMELSQQLAKRGHLVTFVSTPIEEHRQAAAPVDGLPEGAESTADVTPEKIELLKVAFDGLATPFTSFLAEACAGGDAGPDWIVVDFSHHWLPPIADQHKARSSIGSNICILIILVPCALFLIVPAAFVAFLGPRELNDAHPRTAPEDFTVPPPWIPAPSPLAYRLHEAQWIAHVAFRPNASGMARFWETTPRCSVIIYRCSREVDGPLCPLLEDLFAAKPVVPAGRRRLPAGLRVGWVPQVRVLAHAAVGAFMTHAGLSSLMENFLFGHPIVMLPLFVDQGLTARQWRSQSDSEEGAGMNNIAV</sequence>
<evidence type="ECO:0000256" key="1">
    <source>
        <dbReference type="ARBA" id="ARBA00022679"/>
    </source>
</evidence>
<evidence type="ECO:0000313" key="3">
    <source>
        <dbReference type="EMBL" id="TVU41344.1"/>
    </source>
</evidence>
<accession>A0A5J9W1E5</accession>
<dbReference type="Gene3D" id="3.40.50.2000">
    <property type="entry name" value="Glycogen Phosphorylase B"/>
    <property type="match status" value="2"/>
</dbReference>
<name>A0A5J9W1E5_9POAL</name>
<keyword evidence="4" id="KW-1185">Reference proteome</keyword>
<dbReference type="Proteomes" id="UP000324897">
    <property type="component" value="Chromosome 4"/>
</dbReference>
<keyword evidence="1" id="KW-0808">Transferase</keyword>
<dbReference type="AlphaFoldDB" id="A0A5J9W1E5"/>
<proteinExistence type="predicted"/>
<gene>
    <name evidence="3" type="ORF">EJB05_14851</name>
</gene>
<keyword evidence="2" id="KW-1133">Transmembrane helix</keyword>
<dbReference type="CDD" id="cd03784">
    <property type="entry name" value="GT1_Gtf-like"/>
    <property type="match status" value="1"/>
</dbReference>
<evidence type="ECO:0008006" key="5">
    <source>
        <dbReference type="Google" id="ProtNLM"/>
    </source>
</evidence>
<evidence type="ECO:0000313" key="4">
    <source>
        <dbReference type="Proteomes" id="UP000324897"/>
    </source>
</evidence>
<feature type="non-terminal residue" evidence="3">
    <location>
        <position position="1"/>
    </location>
</feature>
<dbReference type="Pfam" id="PF00201">
    <property type="entry name" value="UDPGT"/>
    <property type="match status" value="1"/>
</dbReference>
<evidence type="ECO:0000256" key="2">
    <source>
        <dbReference type="SAM" id="Phobius"/>
    </source>
</evidence>
<dbReference type="OrthoDB" id="5835829at2759"/>
<organism evidence="3 4">
    <name type="scientific">Eragrostis curvula</name>
    <name type="common">weeping love grass</name>
    <dbReference type="NCBI Taxonomy" id="38414"/>
    <lineage>
        <taxon>Eukaryota</taxon>
        <taxon>Viridiplantae</taxon>
        <taxon>Streptophyta</taxon>
        <taxon>Embryophyta</taxon>
        <taxon>Tracheophyta</taxon>
        <taxon>Spermatophyta</taxon>
        <taxon>Magnoliopsida</taxon>
        <taxon>Liliopsida</taxon>
        <taxon>Poales</taxon>
        <taxon>Poaceae</taxon>
        <taxon>PACMAD clade</taxon>
        <taxon>Chloridoideae</taxon>
        <taxon>Eragrostideae</taxon>
        <taxon>Eragrostidinae</taxon>
        <taxon>Eragrostis</taxon>
    </lineage>
</organism>
<protein>
    <recommendedName>
        <fullName evidence="5">UDP-glycosyltransferases domain-containing protein</fullName>
    </recommendedName>
</protein>
<dbReference type="PANTHER" id="PTHR48049:SF71">
    <property type="entry name" value="OS03G0757000 PROTEIN"/>
    <property type="match status" value="1"/>
</dbReference>
<dbReference type="Gramene" id="TVU41344">
    <property type="protein sequence ID" value="TVU41344"/>
    <property type="gene ID" value="EJB05_14851"/>
</dbReference>
<keyword evidence="2" id="KW-0472">Membrane</keyword>